<reference evidence="1" key="1">
    <citation type="submission" date="2023-06" db="EMBL/GenBank/DDBJ databases">
        <title>Genomic analysis of the entomopathogenic nematode Steinernema hermaphroditum.</title>
        <authorList>
            <person name="Schwarz E.M."/>
            <person name="Heppert J.K."/>
            <person name="Baniya A."/>
            <person name="Schwartz H.T."/>
            <person name="Tan C.-H."/>
            <person name="Antoshechkin I."/>
            <person name="Sternberg P.W."/>
            <person name="Goodrich-Blair H."/>
            <person name="Dillman A.R."/>
        </authorList>
    </citation>
    <scope>NUCLEOTIDE SEQUENCE</scope>
    <source>
        <strain evidence="1">PS9179</strain>
        <tissue evidence="1">Whole animal</tissue>
    </source>
</reference>
<dbReference type="EMBL" id="JAUCMV010000001">
    <property type="protein sequence ID" value="KAK0422269.1"/>
    <property type="molecule type" value="Genomic_DNA"/>
</dbReference>
<protein>
    <submittedName>
        <fullName evidence="1">Uncharacterized protein</fullName>
    </submittedName>
</protein>
<gene>
    <name evidence="1" type="ORF">QR680_007476</name>
</gene>
<evidence type="ECO:0000313" key="2">
    <source>
        <dbReference type="Proteomes" id="UP001175271"/>
    </source>
</evidence>
<name>A0AA39M6G2_9BILA</name>
<sequence>MLLVLPNVFIFISAQYRPLNKHNVQYGPVLSSISRLEAQVSGRFHCLMIHRWRETPPTGAKLPQSDNYKGVLFHRLSPIREYILPRCLNLHQHSSINTEM</sequence>
<accession>A0AA39M6G2</accession>
<proteinExistence type="predicted"/>
<evidence type="ECO:0000313" key="1">
    <source>
        <dbReference type="EMBL" id="KAK0422269.1"/>
    </source>
</evidence>
<organism evidence="1 2">
    <name type="scientific">Steinernema hermaphroditum</name>
    <dbReference type="NCBI Taxonomy" id="289476"/>
    <lineage>
        <taxon>Eukaryota</taxon>
        <taxon>Metazoa</taxon>
        <taxon>Ecdysozoa</taxon>
        <taxon>Nematoda</taxon>
        <taxon>Chromadorea</taxon>
        <taxon>Rhabditida</taxon>
        <taxon>Tylenchina</taxon>
        <taxon>Panagrolaimomorpha</taxon>
        <taxon>Strongyloidoidea</taxon>
        <taxon>Steinernematidae</taxon>
        <taxon>Steinernema</taxon>
    </lineage>
</organism>
<keyword evidence="2" id="KW-1185">Reference proteome</keyword>
<dbReference type="AlphaFoldDB" id="A0AA39M6G2"/>
<comment type="caution">
    <text evidence="1">The sequence shown here is derived from an EMBL/GenBank/DDBJ whole genome shotgun (WGS) entry which is preliminary data.</text>
</comment>
<dbReference type="Proteomes" id="UP001175271">
    <property type="component" value="Unassembled WGS sequence"/>
</dbReference>